<dbReference type="InterPro" id="IPR001650">
    <property type="entry name" value="Helicase_C-like"/>
</dbReference>
<feature type="region of interest" description="Disordered" evidence="7">
    <location>
        <begin position="560"/>
        <end position="680"/>
    </location>
</feature>
<dbReference type="CDD" id="cd17917">
    <property type="entry name" value="DEXHc_RHA-like"/>
    <property type="match status" value="1"/>
</dbReference>
<evidence type="ECO:0000313" key="11">
    <source>
        <dbReference type="Proteomes" id="UP001255856"/>
    </source>
</evidence>
<evidence type="ECO:0000256" key="6">
    <source>
        <dbReference type="ARBA" id="ARBA00047984"/>
    </source>
</evidence>
<dbReference type="SMART" id="SM00847">
    <property type="entry name" value="HA2"/>
    <property type="match status" value="1"/>
</dbReference>
<evidence type="ECO:0000256" key="5">
    <source>
        <dbReference type="ARBA" id="ARBA00022840"/>
    </source>
</evidence>
<keyword evidence="2" id="KW-0547">Nucleotide-binding</keyword>
<dbReference type="GO" id="GO:0005524">
    <property type="term" value="F:ATP binding"/>
    <property type="evidence" value="ECO:0007669"/>
    <property type="project" value="UniProtKB-KW"/>
</dbReference>
<evidence type="ECO:0000256" key="2">
    <source>
        <dbReference type="ARBA" id="ARBA00022741"/>
    </source>
</evidence>
<dbReference type="Gene3D" id="1.20.120.1080">
    <property type="match status" value="1"/>
</dbReference>
<keyword evidence="4" id="KW-0347">Helicase</keyword>
<dbReference type="GO" id="GO:0003724">
    <property type="term" value="F:RNA helicase activity"/>
    <property type="evidence" value="ECO:0007669"/>
    <property type="project" value="UniProtKB-EC"/>
</dbReference>
<feature type="compositionally biased region" description="Basic and acidic residues" evidence="7">
    <location>
        <begin position="606"/>
        <end position="633"/>
    </location>
</feature>
<dbReference type="InterPro" id="IPR011709">
    <property type="entry name" value="DEAD-box_helicase_OB_fold"/>
</dbReference>
<dbReference type="PROSITE" id="PS51192">
    <property type="entry name" value="HELICASE_ATP_BIND_1"/>
    <property type="match status" value="1"/>
</dbReference>
<sequence length="839" mass="89407">MAGDTVAGDTAGEPTSPRVPASSNALPIRRYAADIVEAVRSNPVVVVLGETGSGKTTQISQILLDAGLAQEGAVAAAVTVARRVAQERNGEVGREVGYAVRFEECACRATKIKYLTDGTLLRELLRDPALKRYSVVILDEAHERSLNTDILFALLKELVAKRDPPLKLVITSATLDSDRFSAYYGGCPVFSVPGRTFPVEIVHALEDHSGDYCDAAIDTVMDVHLHEPAGDILVFLTGQAEIDRAVARLNEAVRALPPGAAGDMLVLPIYAALPPEMQARVFRPAPAGARRCIVATNIAETSVTVDGVVYVIDPGVAKLKTYNPASGMDSLQVVPISRVQSTQRAGRAGRTRPGKCFRLYTKKFYDYTMDNMTPPEIQRTGLAGVVLYLKSLPLDIDVLNFDYLDRPETSALEAALRTLYVLGAIDVDGAITPLGRQMAQLPLHPQLARALLAAGELGCLSDMLCLAGMLSVEGSVFVGGRGPEQADRGDGRPGNLDSEARAALERAQAGGLGDHVMYVRLYREWEARGCALSWVKSVNLDGRAMRLARDVRNQLERAMRSVEAGPGVPAPASSLDGNGEAGGAGASAEGNGSAHAGGTRPPRPPSRADERSEAKRARRDEDHRERSSRRDGPSRGLDAGSRRGSSESLERDTGRLSTATAPRSDQALTSGPPRSDPDFRRLRRALVVGYATQLAHRMPLHNGYRTLGQRPALAQLHPSCARLAADEDGLLPEWVVYHELLSTGNGTFLSKVCAVEHAWAAPILPRLSDVDVARLSGGASTIRAQAAAADSAGSAAASGSALPAAAGVARRNSETDVSDARARFLARKAQRSVKPIARR</sequence>
<dbReference type="PANTHER" id="PTHR18934:SF234">
    <property type="entry name" value="PRE-MRNA-SPLICING FACTOR ATP-DEPENDENT RNA HELICASE DEAH4-RELATED"/>
    <property type="match status" value="1"/>
</dbReference>
<evidence type="ECO:0000256" key="1">
    <source>
        <dbReference type="ARBA" id="ARBA00012552"/>
    </source>
</evidence>
<protein>
    <recommendedName>
        <fullName evidence="1">RNA helicase</fullName>
        <ecNumber evidence="1">3.6.4.13</ecNumber>
    </recommendedName>
</protein>
<dbReference type="Pfam" id="PF00271">
    <property type="entry name" value="Helicase_C"/>
    <property type="match status" value="1"/>
</dbReference>
<dbReference type="InterPro" id="IPR027417">
    <property type="entry name" value="P-loop_NTPase"/>
</dbReference>
<dbReference type="InterPro" id="IPR014001">
    <property type="entry name" value="Helicase_ATP-bd"/>
</dbReference>
<evidence type="ECO:0000313" key="10">
    <source>
        <dbReference type="EMBL" id="KAK2076918.1"/>
    </source>
</evidence>
<dbReference type="CDD" id="cd18791">
    <property type="entry name" value="SF2_C_RHA"/>
    <property type="match status" value="1"/>
</dbReference>
<dbReference type="Pfam" id="PF21010">
    <property type="entry name" value="HA2_C"/>
    <property type="match status" value="1"/>
</dbReference>
<reference evidence="10" key="1">
    <citation type="submission" date="2021-01" db="EMBL/GenBank/DDBJ databases">
        <authorList>
            <person name="Eckstrom K.M.E."/>
        </authorList>
    </citation>
    <scope>NUCLEOTIDE SEQUENCE</scope>
    <source>
        <strain evidence="10">UVCC 0001</strain>
    </source>
</reference>
<dbReference type="SMART" id="SM00487">
    <property type="entry name" value="DEXDc"/>
    <property type="match status" value="1"/>
</dbReference>
<keyword evidence="3" id="KW-0378">Hydrolase</keyword>
<dbReference type="Gene3D" id="3.40.50.300">
    <property type="entry name" value="P-loop containing nucleotide triphosphate hydrolases"/>
    <property type="match status" value="2"/>
</dbReference>
<dbReference type="Pfam" id="PF07717">
    <property type="entry name" value="OB_NTP_bind"/>
    <property type="match status" value="1"/>
</dbReference>
<organism evidence="10 11">
    <name type="scientific">Prototheca wickerhamii</name>
    <dbReference type="NCBI Taxonomy" id="3111"/>
    <lineage>
        <taxon>Eukaryota</taxon>
        <taxon>Viridiplantae</taxon>
        <taxon>Chlorophyta</taxon>
        <taxon>core chlorophytes</taxon>
        <taxon>Trebouxiophyceae</taxon>
        <taxon>Chlorellales</taxon>
        <taxon>Chlorellaceae</taxon>
        <taxon>Prototheca</taxon>
    </lineage>
</organism>
<evidence type="ECO:0000259" key="9">
    <source>
        <dbReference type="PROSITE" id="PS51194"/>
    </source>
</evidence>
<keyword evidence="11" id="KW-1185">Reference proteome</keyword>
<gene>
    <name evidence="10" type="ORF">QBZ16_005146</name>
</gene>
<feature type="region of interest" description="Disordered" evidence="7">
    <location>
        <begin position="1"/>
        <end position="22"/>
    </location>
</feature>
<evidence type="ECO:0000259" key="8">
    <source>
        <dbReference type="PROSITE" id="PS51192"/>
    </source>
</evidence>
<dbReference type="InterPro" id="IPR048333">
    <property type="entry name" value="HA2_WH"/>
</dbReference>
<keyword evidence="5" id="KW-0067">ATP-binding</keyword>
<dbReference type="PROSITE" id="PS00690">
    <property type="entry name" value="DEAH_ATP_HELICASE"/>
    <property type="match status" value="1"/>
</dbReference>
<dbReference type="Pfam" id="PF04408">
    <property type="entry name" value="WHD_HA2"/>
    <property type="match status" value="1"/>
</dbReference>
<dbReference type="Proteomes" id="UP001255856">
    <property type="component" value="Unassembled WGS sequence"/>
</dbReference>
<accession>A0AAD9IFY7</accession>
<dbReference type="FunFam" id="3.40.50.300:FF:000145">
    <property type="entry name" value="probable ATP-dependent RNA helicase DHX40"/>
    <property type="match status" value="1"/>
</dbReference>
<comment type="caution">
    <text evidence="10">The sequence shown here is derived from an EMBL/GenBank/DDBJ whole genome shotgun (WGS) entry which is preliminary data.</text>
</comment>
<name>A0AAD9IFY7_PROWI</name>
<evidence type="ECO:0000256" key="3">
    <source>
        <dbReference type="ARBA" id="ARBA00022801"/>
    </source>
</evidence>
<dbReference type="InterPro" id="IPR002464">
    <property type="entry name" value="DNA/RNA_helicase_DEAH_CS"/>
</dbReference>
<feature type="compositionally biased region" description="Low complexity" evidence="7">
    <location>
        <begin position="586"/>
        <end position="598"/>
    </location>
</feature>
<dbReference type="SMART" id="SM00490">
    <property type="entry name" value="HELICc"/>
    <property type="match status" value="1"/>
</dbReference>
<feature type="compositionally biased region" description="Basic and acidic residues" evidence="7">
    <location>
        <begin position="640"/>
        <end position="654"/>
    </location>
</feature>
<dbReference type="InterPro" id="IPR007502">
    <property type="entry name" value="Helicase-assoc_dom"/>
</dbReference>
<dbReference type="GO" id="GO:0016787">
    <property type="term" value="F:hydrolase activity"/>
    <property type="evidence" value="ECO:0007669"/>
    <property type="project" value="UniProtKB-KW"/>
</dbReference>
<dbReference type="Pfam" id="PF00270">
    <property type="entry name" value="DEAD"/>
    <property type="match status" value="1"/>
</dbReference>
<dbReference type="AlphaFoldDB" id="A0AAD9IFY7"/>
<dbReference type="PANTHER" id="PTHR18934">
    <property type="entry name" value="ATP-DEPENDENT RNA HELICASE"/>
    <property type="match status" value="1"/>
</dbReference>
<comment type="catalytic activity">
    <reaction evidence="6">
        <text>ATP + H2O = ADP + phosphate + H(+)</text>
        <dbReference type="Rhea" id="RHEA:13065"/>
        <dbReference type="ChEBI" id="CHEBI:15377"/>
        <dbReference type="ChEBI" id="CHEBI:15378"/>
        <dbReference type="ChEBI" id="CHEBI:30616"/>
        <dbReference type="ChEBI" id="CHEBI:43474"/>
        <dbReference type="ChEBI" id="CHEBI:456216"/>
        <dbReference type="EC" id="3.6.4.13"/>
    </reaction>
</comment>
<dbReference type="GO" id="GO:0003723">
    <property type="term" value="F:RNA binding"/>
    <property type="evidence" value="ECO:0007669"/>
    <property type="project" value="TreeGrafter"/>
</dbReference>
<feature type="domain" description="Helicase ATP-binding" evidence="8">
    <location>
        <begin position="36"/>
        <end position="193"/>
    </location>
</feature>
<dbReference type="SUPFAM" id="SSF52540">
    <property type="entry name" value="P-loop containing nucleoside triphosphate hydrolases"/>
    <property type="match status" value="1"/>
</dbReference>
<evidence type="ECO:0000256" key="7">
    <source>
        <dbReference type="SAM" id="MobiDB-lite"/>
    </source>
</evidence>
<dbReference type="InterPro" id="IPR011545">
    <property type="entry name" value="DEAD/DEAH_box_helicase_dom"/>
</dbReference>
<feature type="compositionally biased region" description="Polar residues" evidence="7">
    <location>
        <begin position="655"/>
        <end position="669"/>
    </location>
</feature>
<feature type="domain" description="Helicase C-terminal" evidence="9">
    <location>
        <begin position="216"/>
        <end position="393"/>
    </location>
</feature>
<dbReference type="EMBL" id="JASFZW010000008">
    <property type="protein sequence ID" value="KAK2076918.1"/>
    <property type="molecule type" value="Genomic_DNA"/>
</dbReference>
<evidence type="ECO:0000256" key="4">
    <source>
        <dbReference type="ARBA" id="ARBA00022806"/>
    </source>
</evidence>
<dbReference type="PROSITE" id="PS51194">
    <property type="entry name" value="HELICASE_CTER"/>
    <property type="match status" value="1"/>
</dbReference>
<proteinExistence type="predicted"/>
<dbReference type="EC" id="3.6.4.13" evidence="1"/>